<gene>
    <name evidence="2" type="ORF">HMPREF0373_03242</name>
</gene>
<dbReference type="HOGENOM" id="CLU_2219157_0_0_9"/>
<dbReference type="PATRIC" id="fig|1256908.3.peg.2971"/>
<dbReference type="AlphaFoldDB" id="U2QRZ7"/>
<keyword evidence="1" id="KW-1133">Transmembrane helix</keyword>
<reference evidence="2 3" key="1">
    <citation type="submission" date="2013-06" db="EMBL/GenBank/DDBJ databases">
        <authorList>
            <person name="Weinstock G."/>
            <person name="Sodergren E."/>
            <person name="Lobos E.A."/>
            <person name="Fulton L."/>
            <person name="Fulton R."/>
            <person name="Courtney L."/>
            <person name="Fronick C."/>
            <person name="O'Laughlin M."/>
            <person name="Godfrey J."/>
            <person name="Wilson R.M."/>
            <person name="Miner T."/>
            <person name="Farmer C."/>
            <person name="Delehaunty K."/>
            <person name="Cordes M."/>
            <person name="Minx P."/>
            <person name="Tomlinson C."/>
            <person name="Chen J."/>
            <person name="Wollam A."/>
            <person name="Pepin K.H."/>
            <person name="Bhonagiri V."/>
            <person name="Zhang X."/>
            <person name="Warren W."/>
            <person name="Mitreva M."/>
            <person name="Mardis E.R."/>
            <person name="Wilson R.K."/>
        </authorList>
    </citation>
    <scope>NUCLEOTIDE SEQUENCE [LARGE SCALE GENOMIC DNA]</scope>
    <source>
        <strain evidence="2 3">ATCC 29099</strain>
    </source>
</reference>
<sequence length="106" mass="12561">MRQLGMKKERNRMEKAQSRKREPFRIYRASITVEAALLYPILIFLLMFLLQKTITYYQQTDQAAQGIISVEEPDTSKMFWKIVLAQRVTEEIKEKAGLQEDNVYEN</sequence>
<keyword evidence="1" id="KW-0812">Transmembrane</keyword>
<evidence type="ECO:0008006" key="4">
    <source>
        <dbReference type="Google" id="ProtNLM"/>
    </source>
</evidence>
<protein>
    <recommendedName>
        <fullName evidence="4">TadE-like protein</fullName>
    </recommendedName>
</protein>
<organism evidence="2 3">
    <name type="scientific">Eubacterium ramulus ATCC 29099</name>
    <dbReference type="NCBI Taxonomy" id="1256908"/>
    <lineage>
        <taxon>Bacteria</taxon>
        <taxon>Bacillati</taxon>
        <taxon>Bacillota</taxon>
        <taxon>Clostridia</taxon>
        <taxon>Eubacteriales</taxon>
        <taxon>Eubacteriaceae</taxon>
        <taxon>Eubacterium</taxon>
    </lineage>
</organism>
<evidence type="ECO:0000256" key="1">
    <source>
        <dbReference type="SAM" id="Phobius"/>
    </source>
</evidence>
<feature type="transmembrane region" description="Helical" evidence="1">
    <location>
        <begin position="26"/>
        <end position="50"/>
    </location>
</feature>
<accession>U2QRZ7</accession>
<name>U2QRZ7_EUBRA</name>
<evidence type="ECO:0000313" key="2">
    <source>
        <dbReference type="EMBL" id="ERK41497.1"/>
    </source>
</evidence>
<proteinExistence type="predicted"/>
<evidence type="ECO:0000313" key="3">
    <source>
        <dbReference type="Proteomes" id="UP000016608"/>
    </source>
</evidence>
<dbReference type="Proteomes" id="UP000016608">
    <property type="component" value="Unassembled WGS sequence"/>
</dbReference>
<comment type="caution">
    <text evidence="2">The sequence shown here is derived from an EMBL/GenBank/DDBJ whole genome shotgun (WGS) entry which is preliminary data.</text>
</comment>
<dbReference type="EMBL" id="AWVJ01000192">
    <property type="protein sequence ID" value="ERK41497.1"/>
    <property type="molecule type" value="Genomic_DNA"/>
</dbReference>
<keyword evidence="3" id="KW-1185">Reference proteome</keyword>
<keyword evidence="1" id="KW-0472">Membrane</keyword>